<dbReference type="RefSeq" id="WP_019951897.1">
    <property type="nucleotide sequence ID" value="NZ_JBHLVX010000035.1"/>
</dbReference>
<dbReference type="Pfam" id="PF08808">
    <property type="entry name" value="RES"/>
    <property type="match status" value="1"/>
</dbReference>
<keyword evidence="3" id="KW-1185">Reference proteome</keyword>
<accession>A0ABV6G3M3</accession>
<gene>
    <name evidence="2" type="ORF">ACFFHW_08960</name>
</gene>
<evidence type="ECO:0000259" key="1">
    <source>
        <dbReference type="Pfam" id="PF08808"/>
    </source>
</evidence>
<sequence>MAGRYELSDQRWHMIEDIVSPPQTMGRPRRDDRQMLNRGGQGLRQRCAATLLHSLWDALVIACDHAIYALDDYTASRRLGDEMQARQLPGIRYRSVRAPGDTCWGLLTPRPVEDVIQTEHYEMIWNGAVTSVNRISAV</sequence>
<evidence type="ECO:0000313" key="2">
    <source>
        <dbReference type="EMBL" id="MFC0268108.1"/>
    </source>
</evidence>
<name>A0ABV6G3M3_9GAMM</name>
<protein>
    <submittedName>
        <fullName evidence="2">RES domain-containing protein</fullName>
    </submittedName>
</protein>
<comment type="caution">
    <text evidence="2">The sequence shown here is derived from an EMBL/GenBank/DDBJ whole genome shotgun (WGS) entry which is preliminary data.</text>
</comment>
<dbReference type="InterPro" id="IPR014914">
    <property type="entry name" value="RES_dom"/>
</dbReference>
<feature type="domain" description="RES" evidence="1">
    <location>
        <begin position="40"/>
        <end position="126"/>
    </location>
</feature>
<organism evidence="2 3">
    <name type="scientific">Kushneria aurantia</name>
    <dbReference type="NCBI Taxonomy" id="504092"/>
    <lineage>
        <taxon>Bacteria</taxon>
        <taxon>Pseudomonadati</taxon>
        <taxon>Pseudomonadota</taxon>
        <taxon>Gammaproteobacteria</taxon>
        <taxon>Oceanospirillales</taxon>
        <taxon>Halomonadaceae</taxon>
        <taxon>Kushneria</taxon>
    </lineage>
</organism>
<dbReference type="Proteomes" id="UP001589814">
    <property type="component" value="Unassembled WGS sequence"/>
</dbReference>
<evidence type="ECO:0000313" key="3">
    <source>
        <dbReference type="Proteomes" id="UP001589814"/>
    </source>
</evidence>
<proteinExistence type="predicted"/>
<reference evidence="2 3" key="1">
    <citation type="submission" date="2024-09" db="EMBL/GenBank/DDBJ databases">
        <authorList>
            <person name="Sun Q."/>
            <person name="Mori K."/>
        </authorList>
    </citation>
    <scope>NUCLEOTIDE SEQUENCE [LARGE SCALE GENOMIC DNA]</scope>
    <source>
        <strain evidence="2 3">CCM 7415</strain>
    </source>
</reference>
<dbReference type="EMBL" id="JBHLVX010000035">
    <property type="protein sequence ID" value="MFC0268108.1"/>
    <property type="molecule type" value="Genomic_DNA"/>
</dbReference>